<organism evidence="2 3">
    <name type="scientific">Malus domestica</name>
    <name type="common">Apple</name>
    <name type="synonym">Pyrus malus</name>
    <dbReference type="NCBI Taxonomy" id="3750"/>
    <lineage>
        <taxon>Eukaryota</taxon>
        <taxon>Viridiplantae</taxon>
        <taxon>Streptophyta</taxon>
        <taxon>Embryophyta</taxon>
        <taxon>Tracheophyta</taxon>
        <taxon>Spermatophyta</taxon>
        <taxon>Magnoliopsida</taxon>
        <taxon>eudicotyledons</taxon>
        <taxon>Gunneridae</taxon>
        <taxon>Pentapetalae</taxon>
        <taxon>rosids</taxon>
        <taxon>fabids</taxon>
        <taxon>Rosales</taxon>
        <taxon>Rosaceae</taxon>
        <taxon>Amygdaloideae</taxon>
        <taxon>Maleae</taxon>
        <taxon>Malus</taxon>
    </lineage>
</organism>
<reference evidence="2 3" key="1">
    <citation type="submission" date="2018-10" db="EMBL/GenBank/DDBJ databases">
        <title>A high-quality apple genome assembly.</title>
        <authorList>
            <person name="Hu J."/>
        </authorList>
    </citation>
    <scope>NUCLEOTIDE SEQUENCE [LARGE SCALE GENOMIC DNA]</scope>
    <source>
        <strain evidence="3">cv. HFTH1</strain>
        <tissue evidence="2">Young leaf</tissue>
    </source>
</reference>
<evidence type="ECO:0000256" key="1">
    <source>
        <dbReference type="SAM" id="Coils"/>
    </source>
</evidence>
<feature type="coiled-coil region" evidence="1">
    <location>
        <begin position="35"/>
        <end position="62"/>
    </location>
</feature>
<keyword evidence="1" id="KW-0175">Coiled coil</keyword>
<comment type="caution">
    <text evidence="2">The sequence shown here is derived from an EMBL/GenBank/DDBJ whole genome shotgun (WGS) entry which is preliminary data.</text>
</comment>
<dbReference type="Proteomes" id="UP000290289">
    <property type="component" value="Chromosome 3"/>
</dbReference>
<proteinExistence type="predicted"/>
<name>A0A498K617_MALDO</name>
<evidence type="ECO:0000313" key="3">
    <source>
        <dbReference type="Proteomes" id="UP000290289"/>
    </source>
</evidence>
<evidence type="ECO:0000313" key="2">
    <source>
        <dbReference type="EMBL" id="RXI02838.1"/>
    </source>
</evidence>
<keyword evidence="3" id="KW-1185">Reference proteome</keyword>
<dbReference type="PANTHER" id="PTHR37611:SF2">
    <property type="entry name" value="VIRUS-SPECIFIC-SIGNALING-PATHWAY REGULATED PROTEIN-RELATED"/>
    <property type="match status" value="1"/>
</dbReference>
<accession>A0A498K617</accession>
<protein>
    <submittedName>
        <fullName evidence="2">Uncharacterized protein</fullName>
    </submittedName>
</protein>
<dbReference type="EMBL" id="RDQH01000329">
    <property type="protein sequence ID" value="RXI02838.1"/>
    <property type="molecule type" value="Genomic_DNA"/>
</dbReference>
<sequence length="189" mass="21448">MDSSTTLIRNYASMNDNDAYAFEVHEGIETNGAILMSLLEELQEEDRDEERLNSLIQSLEAEIIKPTILGSDGLSNTDSECITIKDLEDSNLWNIVGGLDGQDCSRSPSLDDCDQLGWFEMDQVACSPSNDMNWYVDSCEYDQMDNFPIDHCEWVGDYSHVYCNGVGIEDEHVYSSIWQETAYDSIMYD</sequence>
<dbReference type="PANTHER" id="PTHR37611">
    <property type="entry name" value="VIRUS-SPECIFIC-SIGNALING-PATHWAY REGULATED PROTEIN-RELATED"/>
    <property type="match status" value="1"/>
</dbReference>
<gene>
    <name evidence="2" type="ORF">DVH24_002916</name>
</gene>
<dbReference type="STRING" id="3750.A0A498K617"/>
<dbReference type="SMR" id="A0A498K617"/>
<dbReference type="AlphaFoldDB" id="A0A498K617"/>